<dbReference type="SUPFAM" id="SSF63829">
    <property type="entry name" value="Calcium-dependent phosphotriesterase"/>
    <property type="match status" value="1"/>
</dbReference>
<evidence type="ECO:0000256" key="1">
    <source>
        <dbReference type="ARBA" id="ARBA00022737"/>
    </source>
</evidence>
<accession>K1PJP1</accession>
<dbReference type="InterPro" id="IPR011042">
    <property type="entry name" value="6-blade_b-propeller_TolB-like"/>
</dbReference>
<dbReference type="Gene3D" id="2.60.120.290">
    <property type="entry name" value="Spermadhesin, CUB domain"/>
    <property type="match status" value="1"/>
</dbReference>
<evidence type="ECO:0000256" key="3">
    <source>
        <dbReference type="PROSITE-ProRule" id="PRU00059"/>
    </source>
</evidence>
<name>K1PJP1_MAGGI</name>
<dbReference type="InParanoid" id="K1PJP1"/>
<keyword evidence="2" id="KW-1015">Disulfide bond</keyword>
<organism evidence="5">
    <name type="scientific">Magallana gigas</name>
    <name type="common">Pacific oyster</name>
    <name type="synonym">Crassostrea gigas</name>
    <dbReference type="NCBI Taxonomy" id="29159"/>
    <lineage>
        <taxon>Eukaryota</taxon>
        <taxon>Metazoa</taxon>
        <taxon>Spiralia</taxon>
        <taxon>Lophotrochozoa</taxon>
        <taxon>Mollusca</taxon>
        <taxon>Bivalvia</taxon>
        <taxon>Autobranchia</taxon>
        <taxon>Pteriomorphia</taxon>
        <taxon>Ostreida</taxon>
        <taxon>Ostreoidea</taxon>
        <taxon>Ostreidae</taxon>
        <taxon>Magallana</taxon>
    </lineage>
</organism>
<dbReference type="PROSITE" id="PS01180">
    <property type="entry name" value="CUB"/>
    <property type="match status" value="1"/>
</dbReference>
<dbReference type="AlphaFoldDB" id="K1PJP1"/>
<dbReference type="GO" id="GO:0043161">
    <property type="term" value="P:proteasome-mediated ubiquitin-dependent protein catabolic process"/>
    <property type="evidence" value="ECO:0007669"/>
    <property type="project" value="TreeGrafter"/>
</dbReference>
<evidence type="ECO:0000256" key="2">
    <source>
        <dbReference type="ARBA" id="ARBA00023157"/>
    </source>
</evidence>
<evidence type="ECO:0000313" key="5">
    <source>
        <dbReference type="EMBL" id="EKC19089.1"/>
    </source>
</evidence>
<dbReference type="HOGENOM" id="CLU_302122_0_0_1"/>
<dbReference type="SUPFAM" id="SSF49854">
    <property type="entry name" value="Spermadhesin, CUB domain"/>
    <property type="match status" value="1"/>
</dbReference>
<comment type="caution">
    <text evidence="3">Lacks conserved residue(s) required for the propagation of feature annotation.</text>
</comment>
<proteinExistence type="predicted"/>
<sequence length="988" mass="108505">MEKGGYSVSYRRGDISEGSLDSMMGQTFDLDDITDNGDVYVTDFGNDSIVRLSASGSFSTIFSTGPLVPVGVCQATEGGLLVTLVDMAPGPFQLDTKSRRLVRHVTLTGDVIREYEYQEDGKTRLFIGPCRVKQNGNTDICVVNMTSESTGELVVISFSGSLKLVYRGQKLTAPFFPVDVVCDSQCNFIVSDSSNSCVHLLSPDDPLVPVGICQSTEGGLLVTFGDKESQPFQPDSHSRRLVRHVTLTGDVIREYEYQEDGKTRLFIGPCRVKQNGNTDICVVNMTSESTGELVVISFSGSLKLVYRGQKLTAPFSPVDVVCDSHCNLIVSDSSNSCVHLLSPDGDQVKRTDVCENSGKFLKCDSKSVLKIKDVVCMPNNYTCPEKDRIVSICEGQSSCESFGLRQQLWTYCQDQPRRTVVVDFSCESVENTPQCRTNLCIEEARDLLCPLGSTIHVTRMKCGPDDDQRCPWNLNYIIYPTCEGKQQCGASGLRILGLDNVCRNRSFVLVDYICVQNSEVHGTCTGITQKLPARFGVIKSPGFPQNPDGNPDGCVWTIALGLGKRIDVTVHMSYSREETDGNDCSAKFLHVHYKDCRTMTDVAEYFCQTHNVNIARQSCGDVRVQSYSYYKGEDRGNRFLVSYEVIGYDVKGPSFAPYILPCGSTGSGLIASSKEIKDGGYLTSDDGKSGNGTAMEYPLNPRKFSFILKIVMINFLLFVLAFILVISICLVCYKTRQIDRKGIYQISKETKDNEKVGSSKQREVNDDTRILLGDNHENTHSNKANNHYSAVHNKSSYDGIYNEIRPDVNAGGTTLTEVVPRKKKDPYASYDSLDFDDGVGADMVGGKRYSARCSAEIAVSSILPPGWSDLSTELEKTLPNGHQDNEVFVDADGGVPHVQINNDYYAIVQKSKTLPNGKNSPVTKNSFEMVTHTNCSNGVTGGPFSSSGALPQHDCMLHNGEQCSKVPPFPNPETYDNLNDTTVSSSSA</sequence>
<protein>
    <submittedName>
        <fullName evidence="5">Uncharacterized protein</fullName>
    </submittedName>
</protein>
<dbReference type="PANTHER" id="PTHR24104">
    <property type="entry name" value="E3 UBIQUITIN-PROTEIN LIGASE NHLRC1-RELATED"/>
    <property type="match status" value="1"/>
</dbReference>
<dbReference type="EMBL" id="JH818224">
    <property type="protein sequence ID" value="EKC19089.1"/>
    <property type="molecule type" value="Genomic_DNA"/>
</dbReference>
<gene>
    <name evidence="5" type="ORF">CGI_10009743</name>
</gene>
<dbReference type="InterPro" id="IPR000859">
    <property type="entry name" value="CUB_dom"/>
</dbReference>
<dbReference type="GO" id="GO:0061630">
    <property type="term" value="F:ubiquitin protein ligase activity"/>
    <property type="evidence" value="ECO:0007669"/>
    <property type="project" value="TreeGrafter"/>
</dbReference>
<keyword evidence="1" id="KW-0677">Repeat</keyword>
<dbReference type="Gene3D" id="2.120.10.30">
    <property type="entry name" value="TolB, C-terminal domain"/>
    <property type="match status" value="1"/>
</dbReference>
<feature type="repeat" description="NHL" evidence="4">
    <location>
        <begin position="316"/>
        <end position="344"/>
    </location>
</feature>
<dbReference type="InterPro" id="IPR050952">
    <property type="entry name" value="TRIM-NHL_E3_ligases"/>
</dbReference>
<dbReference type="InterPro" id="IPR001258">
    <property type="entry name" value="NHL_repeat"/>
</dbReference>
<reference evidence="5" key="1">
    <citation type="journal article" date="2012" name="Nature">
        <title>The oyster genome reveals stress adaptation and complexity of shell formation.</title>
        <authorList>
            <person name="Zhang G."/>
            <person name="Fang X."/>
            <person name="Guo X."/>
            <person name="Li L."/>
            <person name="Luo R."/>
            <person name="Xu F."/>
            <person name="Yang P."/>
            <person name="Zhang L."/>
            <person name="Wang X."/>
            <person name="Qi H."/>
            <person name="Xiong Z."/>
            <person name="Que H."/>
            <person name="Xie Y."/>
            <person name="Holland P.W."/>
            <person name="Paps J."/>
            <person name="Zhu Y."/>
            <person name="Wu F."/>
            <person name="Chen Y."/>
            <person name="Wang J."/>
            <person name="Peng C."/>
            <person name="Meng J."/>
            <person name="Yang L."/>
            <person name="Liu J."/>
            <person name="Wen B."/>
            <person name="Zhang N."/>
            <person name="Huang Z."/>
            <person name="Zhu Q."/>
            <person name="Feng Y."/>
            <person name="Mount A."/>
            <person name="Hedgecock D."/>
            <person name="Xu Z."/>
            <person name="Liu Y."/>
            <person name="Domazet-Loso T."/>
            <person name="Du Y."/>
            <person name="Sun X."/>
            <person name="Zhang S."/>
            <person name="Liu B."/>
            <person name="Cheng P."/>
            <person name="Jiang X."/>
            <person name="Li J."/>
            <person name="Fan D."/>
            <person name="Wang W."/>
            <person name="Fu W."/>
            <person name="Wang T."/>
            <person name="Wang B."/>
            <person name="Zhang J."/>
            <person name="Peng Z."/>
            <person name="Li Y."/>
            <person name="Li N."/>
            <person name="Wang J."/>
            <person name="Chen M."/>
            <person name="He Y."/>
            <person name="Tan F."/>
            <person name="Song X."/>
            <person name="Zheng Q."/>
            <person name="Huang R."/>
            <person name="Yang H."/>
            <person name="Du X."/>
            <person name="Chen L."/>
            <person name="Yang M."/>
            <person name="Gaffney P.M."/>
            <person name="Wang S."/>
            <person name="Luo L."/>
            <person name="She Z."/>
            <person name="Ming Y."/>
            <person name="Huang W."/>
            <person name="Zhang S."/>
            <person name="Huang B."/>
            <person name="Zhang Y."/>
            <person name="Qu T."/>
            <person name="Ni P."/>
            <person name="Miao G."/>
            <person name="Wang J."/>
            <person name="Wang Q."/>
            <person name="Steinberg C.E."/>
            <person name="Wang H."/>
            <person name="Li N."/>
            <person name="Qian L."/>
            <person name="Zhang G."/>
            <person name="Li Y."/>
            <person name="Yang H."/>
            <person name="Liu X."/>
            <person name="Wang J."/>
            <person name="Yin Y."/>
            <person name="Wang J."/>
        </authorList>
    </citation>
    <scope>NUCLEOTIDE SEQUENCE [LARGE SCALE GENOMIC DNA]</scope>
    <source>
        <strain evidence="5">05x7-T-G4-1.051#20</strain>
    </source>
</reference>
<dbReference type="PANTHER" id="PTHR24104:SF57">
    <property type="entry name" value="BEE-MILK PROTEIN"/>
    <property type="match status" value="1"/>
</dbReference>
<feature type="repeat" description="NHL" evidence="4">
    <location>
        <begin position="176"/>
        <end position="204"/>
    </location>
</feature>
<dbReference type="InterPro" id="IPR035914">
    <property type="entry name" value="Sperma_CUB_dom_sf"/>
</dbReference>
<dbReference type="PROSITE" id="PS51125">
    <property type="entry name" value="NHL"/>
    <property type="match status" value="2"/>
</dbReference>
<dbReference type="GO" id="GO:0000209">
    <property type="term" value="P:protein polyubiquitination"/>
    <property type="evidence" value="ECO:0007669"/>
    <property type="project" value="TreeGrafter"/>
</dbReference>
<evidence type="ECO:0000256" key="4">
    <source>
        <dbReference type="PROSITE-ProRule" id="PRU00504"/>
    </source>
</evidence>